<keyword evidence="2" id="KW-1185">Reference proteome</keyword>
<name>A0AA88SXB6_TACVA</name>
<evidence type="ECO:0000313" key="1">
    <source>
        <dbReference type="EMBL" id="KAK2852240.1"/>
    </source>
</evidence>
<comment type="caution">
    <text evidence="1">The sequence shown here is derived from an EMBL/GenBank/DDBJ whole genome shotgun (WGS) entry which is preliminary data.</text>
</comment>
<organism evidence="1 2">
    <name type="scientific">Tachysurus vachellii</name>
    <name type="common">Darkbarbel catfish</name>
    <name type="synonym">Pelteobagrus vachellii</name>
    <dbReference type="NCBI Taxonomy" id="175792"/>
    <lineage>
        <taxon>Eukaryota</taxon>
        <taxon>Metazoa</taxon>
        <taxon>Chordata</taxon>
        <taxon>Craniata</taxon>
        <taxon>Vertebrata</taxon>
        <taxon>Euteleostomi</taxon>
        <taxon>Actinopterygii</taxon>
        <taxon>Neopterygii</taxon>
        <taxon>Teleostei</taxon>
        <taxon>Ostariophysi</taxon>
        <taxon>Siluriformes</taxon>
        <taxon>Bagridae</taxon>
        <taxon>Tachysurus</taxon>
    </lineage>
</organism>
<evidence type="ECO:0000313" key="2">
    <source>
        <dbReference type="Proteomes" id="UP001187315"/>
    </source>
</evidence>
<dbReference type="Proteomes" id="UP001187315">
    <property type="component" value="Unassembled WGS sequence"/>
</dbReference>
<protein>
    <submittedName>
        <fullName evidence="1">Uncharacterized protein</fullName>
    </submittedName>
</protein>
<reference evidence="1" key="1">
    <citation type="submission" date="2023-08" db="EMBL/GenBank/DDBJ databases">
        <title>Pelteobagrus vachellii genome.</title>
        <authorList>
            <person name="Liu H."/>
        </authorList>
    </citation>
    <scope>NUCLEOTIDE SEQUENCE</scope>
    <source>
        <strain evidence="1">PRFRI_2022a</strain>
        <tissue evidence="1">Muscle</tissue>
    </source>
</reference>
<gene>
    <name evidence="1" type="ORF">Q7C36_007441</name>
</gene>
<dbReference type="EMBL" id="JAVHJS010000007">
    <property type="protein sequence ID" value="KAK2852240.1"/>
    <property type="molecule type" value="Genomic_DNA"/>
</dbReference>
<sequence length="85" mass="9404">MLELAAHLWSFSELSQAAASPVRTGAALAERCSGVEFVVTLPQHLVGHTARSPRSSRAYAFHRCEKYQRYLWQASAGKALPLFSK</sequence>
<accession>A0AA88SXB6</accession>
<proteinExistence type="predicted"/>
<dbReference type="AlphaFoldDB" id="A0AA88SXB6"/>